<reference evidence="2 3" key="1">
    <citation type="submission" date="2023-03" db="EMBL/GenBank/DDBJ databases">
        <title>Genome insight into feeding habits of ladybird beetles.</title>
        <authorList>
            <person name="Li H.-S."/>
            <person name="Huang Y.-H."/>
            <person name="Pang H."/>
        </authorList>
    </citation>
    <scope>NUCLEOTIDE SEQUENCE [LARGE SCALE GENOMIC DNA]</scope>
    <source>
        <strain evidence="2">SYSU_2023b</strain>
        <tissue evidence="2">Whole body</tissue>
    </source>
</reference>
<comment type="caution">
    <text evidence="2">The sequence shown here is derived from an EMBL/GenBank/DDBJ whole genome shotgun (WGS) entry which is preliminary data.</text>
</comment>
<dbReference type="EMBL" id="JARQZJ010000004">
    <property type="protein sequence ID" value="KAK9870818.1"/>
    <property type="molecule type" value="Genomic_DNA"/>
</dbReference>
<keyword evidence="3" id="KW-1185">Reference proteome</keyword>
<protein>
    <submittedName>
        <fullName evidence="2">Uncharacterized protein</fullName>
    </submittedName>
</protein>
<dbReference type="Proteomes" id="UP001431783">
    <property type="component" value="Unassembled WGS sequence"/>
</dbReference>
<name>A0AAW1TL97_9CUCU</name>
<accession>A0AAW1TL97</accession>
<feature type="signal peptide" evidence="1">
    <location>
        <begin position="1"/>
        <end position="22"/>
    </location>
</feature>
<gene>
    <name evidence="2" type="ORF">WA026_009780</name>
</gene>
<organism evidence="2 3">
    <name type="scientific">Henosepilachna vigintioctopunctata</name>
    <dbReference type="NCBI Taxonomy" id="420089"/>
    <lineage>
        <taxon>Eukaryota</taxon>
        <taxon>Metazoa</taxon>
        <taxon>Ecdysozoa</taxon>
        <taxon>Arthropoda</taxon>
        <taxon>Hexapoda</taxon>
        <taxon>Insecta</taxon>
        <taxon>Pterygota</taxon>
        <taxon>Neoptera</taxon>
        <taxon>Endopterygota</taxon>
        <taxon>Coleoptera</taxon>
        <taxon>Polyphaga</taxon>
        <taxon>Cucujiformia</taxon>
        <taxon>Coccinelloidea</taxon>
        <taxon>Coccinellidae</taxon>
        <taxon>Epilachninae</taxon>
        <taxon>Epilachnini</taxon>
        <taxon>Henosepilachna</taxon>
    </lineage>
</organism>
<evidence type="ECO:0000313" key="3">
    <source>
        <dbReference type="Proteomes" id="UP001431783"/>
    </source>
</evidence>
<keyword evidence="1" id="KW-0732">Signal</keyword>
<dbReference type="AlphaFoldDB" id="A0AAW1TL97"/>
<sequence>MKIYVLPFFVFFIITISQSADTENVDEKSVALYPIQPNSLTPKRTVKRSAYGYGYGYSPYSYGGYYGYGYPYVSYYSSPYRFGYPYYGGLYGGYGGYGYYGW</sequence>
<proteinExistence type="predicted"/>
<evidence type="ECO:0000313" key="2">
    <source>
        <dbReference type="EMBL" id="KAK9870818.1"/>
    </source>
</evidence>
<feature type="chain" id="PRO_5043844849" evidence="1">
    <location>
        <begin position="23"/>
        <end position="102"/>
    </location>
</feature>
<evidence type="ECO:0000256" key="1">
    <source>
        <dbReference type="SAM" id="SignalP"/>
    </source>
</evidence>